<dbReference type="CDD" id="cd01335">
    <property type="entry name" value="Radical_SAM"/>
    <property type="match status" value="1"/>
</dbReference>
<evidence type="ECO:0000256" key="7">
    <source>
        <dbReference type="ARBA" id="ARBA00023004"/>
    </source>
</evidence>
<dbReference type="EMBL" id="CP002738">
    <property type="protein sequence ID" value="AEG02783.1"/>
    <property type="molecule type" value="Genomic_DNA"/>
</dbReference>
<evidence type="ECO:0000256" key="6">
    <source>
        <dbReference type="ARBA" id="ARBA00022723"/>
    </source>
</evidence>
<reference key="2">
    <citation type="submission" date="2011-05" db="EMBL/GenBank/DDBJ databases">
        <title>Complete genome sequence of the aerobic marine methanotroph Methylomonas methanica MC09.</title>
        <authorList>
            <person name="Boden R."/>
            <person name="Cunliffe M."/>
            <person name="Scanlan J."/>
            <person name="Moussard H."/>
            <person name="Kits K.D."/>
            <person name="Klotz M."/>
            <person name="Jetten M."/>
            <person name="Vuilleumier S."/>
            <person name="Han J."/>
            <person name="Peters L."/>
            <person name="Mikhailova N."/>
            <person name="Teshima H."/>
            <person name="Tapia R."/>
            <person name="Kyrpides N."/>
            <person name="Ivanova N."/>
            <person name="Pagani I."/>
            <person name="Cheng J.-F."/>
            <person name="Goodwin L."/>
            <person name="Han C."/>
            <person name="Hauser L."/>
            <person name="Land M."/>
            <person name="Lapidus A."/>
            <person name="Lucas S."/>
            <person name="Pitluck S."/>
            <person name="Woyke T."/>
            <person name="Stein L.Y."/>
            <person name="Murrell C."/>
        </authorList>
    </citation>
    <scope>NUCLEOTIDE SEQUENCE</scope>
    <source>
        <strain>MC09</strain>
    </source>
</reference>
<protein>
    <recommendedName>
        <fullName evidence="3 10">Heme chaperone HemW</fullName>
    </recommendedName>
</protein>
<organism evidence="12 13">
    <name type="scientific">Methylomonas methanica (strain DSM 25384 / MC09)</name>
    <dbReference type="NCBI Taxonomy" id="857087"/>
    <lineage>
        <taxon>Bacteria</taxon>
        <taxon>Pseudomonadati</taxon>
        <taxon>Pseudomonadota</taxon>
        <taxon>Gammaproteobacteria</taxon>
        <taxon>Methylococcales</taxon>
        <taxon>Methylococcaceae</taxon>
        <taxon>Methylomonas</taxon>
    </lineage>
</organism>
<dbReference type="InterPro" id="IPR007197">
    <property type="entry name" value="rSAM"/>
</dbReference>
<dbReference type="GO" id="GO:0046872">
    <property type="term" value="F:metal ion binding"/>
    <property type="evidence" value="ECO:0007669"/>
    <property type="project" value="UniProtKB-UniRule"/>
</dbReference>
<keyword evidence="10" id="KW-0963">Cytoplasm</keyword>
<dbReference type="HOGENOM" id="CLU_027579_2_1_6"/>
<dbReference type="STRING" id="857087.Metme_4440"/>
<keyword evidence="6 10" id="KW-0479">Metal-binding</keyword>
<dbReference type="OrthoDB" id="9808022at2"/>
<dbReference type="GO" id="GO:0004109">
    <property type="term" value="F:coproporphyrinogen oxidase activity"/>
    <property type="evidence" value="ECO:0007669"/>
    <property type="project" value="InterPro"/>
</dbReference>
<dbReference type="SFLD" id="SFLDG01065">
    <property type="entry name" value="anaerobic_coproporphyrinogen-I"/>
    <property type="match status" value="1"/>
</dbReference>
<dbReference type="PANTHER" id="PTHR13932:SF5">
    <property type="entry name" value="RADICAL S-ADENOSYL METHIONINE DOMAIN-CONTAINING PROTEIN 1, MITOCHONDRIAL"/>
    <property type="match status" value="1"/>
</dbReference>
<evidence type="ECO:0000313" key="12">
    <source>
        <dbReference type="EMBL" id="AEG02783.1"/>
    </source>
</evidence>
<dbReference type="GO" id="GO:0051539">
    <property type="term" value="F:4 iron, 4 sulfur cluster binding"/>
    <property type="evidence" value="ECO:0007669"/>
    <property type="project" value="UniProtKB-UniRule"/>
</dbReference>
<dbReference type="InterPro" id="IPR006638">
    <property type="entry name" value="Elp3/MiaA/NifB-like_rSAM"/>
</dbReference>
<comment type="function">
    <text evidence="10">Probably acts as a heme chaperone, transferring heme to an unknown acceptor. Binds one molecule of heme per monomer, possibly covalently. Binds 1 [4Fe-4S] cluster. The cluster is coordinated with 3 cysteines and an exchangeable S-adenosyl-L-methionine.</text>
</comment>
<dbReference type="Gene3D" id="3.20.20.70">
    <property type="entry name" value="Aldolase class I"/>
    <property type="match status" value="1"/>
</dbReference>
<dbReference type="Pfam" id="PF04055">
    <property type="entry name" value="Radical_SAM"/>
    <property type="match status" value="1"/>
</dbReference>
<dbReference type="AlphaFoldDB" id="G0A4P2"/>
<dbReference type="GO" id="GO:0005737">
    <property type="term" value="C:cytoplasm"/>
    <property type="evidence" value="ECO:0007669"/>
    <property type="project" value="UniProtKB-SubCell"/>
</dbReference>
<dbReference type="RefSeq" id="WP_013820996.1">
    <property type="nucleotide sequence ID" value="NC_015572.1"/>
</dbReference>
<sequence>MPLPPLSLYIHFPWCIQKCPYCDFNSHAVKSGIPEQRYVAALLADLHADLQLLDTPRAISSLFMGGGTPSLFTPEALQTLLSGIGQQVNLSDDCEITLEANPGTFESAKFKAFRELGINRLSIGIQSFNDRHLKKLGRVHNADEAIKAVEIARLAGFENLNLDLMFGLPEQTEDEALADIHTAVSLKPSHLSFYQLTLEPNTYFYKFPPQLPEDESIFALQKACQRVLAECGYRQYEISAYAADGYQCRHNRNYWQFGDYLGIGAGAHGKISRTLPANIIRTAKPKSPEQYLNNPTATTRTPISLSQLPLEFMMNQLRLKTGFNLSDYSGLTGLAQNSLQPALQQCIEQGLLIQQQQQLFCSEQGWDFLDEILEKFIP</sequence>
<dbReference type="SFLD" id="SFLDF00562">
    <property type="entry name" value="HemN-like__clustered_with_heat"/>
    <property type="match status" value="1"/>
</dbReference>
<evidence type="ECO:0000256" key="3">
    <source>
        <dbReference type="ARBA" id="ARBA00017228"/>
    </source>
</evidence>
<keyword evidence="9 10" id="KW-0143">Chaperone</keyword>
<feature type="domain" description="Radical SAM core" evidence="11">
    <location>
        <begin position="1"/>
        <end position="234"/>
    </location>
</feature>
<dbReference type="PROSITE" id="PS51918">
    <property type="entry name" value="RADICAL_SAM"/>
    <property type="match status" value="1"/>
</dbReference>
<dbReference type="Proteomes" id="UP000008888">
    <property type="component" value="Chromosome"/>
</dbReference>
<keyword evidence="13" id="KW-1185">Reference proteome</keyword>
<keyword evidence="5 10" id="KW-0949">S-adenosyl-L-methionine</keyword>
<dbReference type="InterPro" id="IPR013785">
    <property type="entry name" value="Aldolase_TIM"/>
</dbReference>
<dbReference type="InterPro" id="IPR010723">
    <property type="entry name" value="HemN_C"/>
</dbReference>
<reference evidence="12 13" key="1">
    <citation type="journal article" date="2011" name="J. Bacteriol.">
        <title>Complete Genome Sequence of the Aerobic Marine Methanotroph Methylomonas methanica MC09.</title>
        <authorList>
            <person name="Boden R."/>
            <person name="Cunliffe M."/>
            <person name="Scanlan J."/>
            <person name="Moussard H."/>
            <person name="Kits K.D."/>
            <person name="Klotz M.G."/>
            <person name="Jetten M.S."/>
            <person name="Vuilleumier S."/>
            <person name="Han J."/>
            <person name="Peters L."/>
            <person name="Mikhailova N."/>
            <person name="Teshima H."/>
            <person name="Tapia R."/>
            <person name="Kyrpides N."/>
            <person name="Ivanova N."/>
            <person name="Pagani I."/>
            <person name="Cheng J.F."/>
            <person name="Goodwin L."/>
            <person name="Han C."/>
            <person name="Hauser L."/>
            <person name="Land M.L."/>
            <person name="Lapidus A."/>
            <person name="Lucas S."/>
            <person name="Pitluck S."/>
            <person name="Woyke T."/>
            <person name="Stein L."/>
            <person name="Murrell J.C."/>
        </authorList>
    </citation>
    <scope>NUCLEOTIDE SEQUENCE [LARGE SCALE GENOMIC DNA]</scope>
    <source>
        <strain evidence="12 13">MC09</strain>
    </source>
</reference>
<proteinExistence type="inferred from homology"/>
<dbReference type="SUPFAM" id="SSF102114">
    <property type="entry name" value="Radical SAM enzymes"/>
    <property type="match status" value="1"/>
</dbReference>
<evidence type="ECO:0000256" key="5">
    <source>
        <dbReference type="ARBA" id="ARBA00022691"/>
    </source>
</evidence>
<dbReference type="SFLD" id="SFLDG01082">
    <property type="entry name" value="B12-binding_domain_containing"/>
    <property type="match status" value="1"/>
</dbReference>
<dbReference type="SMART" id="SM00729">
    <property type="entry name" value="Elp3"/>
    <property type="match status" value="1"/>
</dbReference>
<accession>G0A4P2</accession>
<keyword evidence="4 10" id="KW-0349">Heme</keyword>
<gene>
    <name evidence="12" type="ordered locus">Metme_4440</name>
</gene>
<evidence type="ECO:0000256" key="9">
    <source>
        <dbReference type="ARBA" id="ARBA00023186"/>
    </source>
</evidence>
<dbReference type="PANTHER" id="PTHR13932">
    <property type="entry name" value="COPROPORPHYRINIGEN III OXIDASE"/>
    <property type="match status" value="1"/>
</dbReference>
<dbReference type="SFLD" id="SFLDF00288">
    <property type="entry name" value="HemN-like__clustered_with_nucl"/>
    <property type="match status" value="1"/>
</dbReference>
<evidence type="ECO:0000256" key="2">
    <source>
        <dbReference type="ARBA" id="ARBA00006100"/>
    </source>
</evidence>
<dbReference type="KEGG" id="mmt:Metme_4440"/>
<comment type="cofactor">
    <cofactor evidence="1">
        <name>[4Fe-4S] cluster</name>
        <dbReference type="ChEBI" id="CHEBI:49883"/>
    </cofactor>
</comment>
<evidence type="ECO:0000256" key="1">
    <source>
        <dbReference type="ARBA" id="ARBA00001966"/>
    </source>
</evidence>
<name>G0A4P2_METMM</name>
<evidence type="ECO:0000313" key="13">
    <source>
        <dbReference type="Proteomes" id="UP000008888"/>
    </source>
</evidence>
<evidence type="ECO:0000259" key="11">
    <source>
        <dbReference type="PROSITE" id="PS51918"/>
    </source>
</evidence>
<comment type="similarity">
    <text evidence="2">Belongs to the anaerobic coproporphyrinogen-III oxidase family. HemW subfamily.</text>
</comment>
<dbReference type="InterPro" id="IPR058240">
    <property type="entry name" value="rSAM_sf"/>
</dbReference>
<evidence type="ECO:0000256" key="8">
    <source>
        <dbReference type="ARBA" id="ARBA00023014"/>
    </source>
</evidence>
<dbReference type="NCBIfam" id="TIGR00539">
    <property type="entry name" value="hemN_rel"/>
    <property type="match status" value="1"/>
</dbReference>
<reference evidence="13" key="3">
    <citation type="submission" date="2011-05" db="EMBL/GenBank/DDBJ databases">
        <title>Complete sequence of Methylomonas methanica MC09.</title>
        <authorList>
            <consortium name="US DOE Joint Genome Institute"/>
            <person name="Lucas S."/>
            <person name="Han J."/>
            <person name="Lapidus A."/>
            <person name="Cheng J.-F."/>
            <person name="Goodwin L."/>
            <person name="Pitluck S."/>
            <person name="Peters L."/>
            <person name="Mikhailova N."/>
            <person name="Teshima H."/>
            <person name="Han C."/>
            <person name="Tapia R."/>
            <person name="Land M."/>
            <person name="Hauser L."/>
            <person name="Kyrpides N."/>
            <person name="Ivanova N."/>
            <person name="Pagani I."/>
            <person name="Stein L."/>
            <person name="Woyke T."/>
        </authorList>
    </citation>
    <scope>NUCLEOTIDE SEQUENCE [LARGE SCALE GENOMIC DNA]</scope>
    <source>
        <strain evidence="13">MC09</strain>
    </source>
</reference>
<keyword evidence="7 10" id="KW-0408">Iron</keyword>
<dbReference type="Pfam" id="PF06969">
    <property type="entry name" value="HemN_C"/>
    <property type="match status" value="1"/>
</dbReference>
<keyword evidence="10" id="KW-0004">4Fe-4S</keyword>
<dbReference type="InterPro" id="IPR004559">
    <property type="entry name" value="HemW-like"/>
</dbReference>
<dbReference type="SFLD" id="SFLDS00029">
    <property type="entry name" value="Radical_SAM"/>
    <property type="match status" value="1"/>
</dbReference>
<dbReference type="InterPro" id="IPR034505">
    <property type="entry name" value="Coproporphyrinogen-III_oxidase"/>
</dbReference>
<dbReference type="GO" id="GO:0006779">
    <property type="term" value="P:porphyrin-containing compound biosynthetic process"/>
    <property type="evidence" value="ECO:0007669"/>
    <property type="project" value="InterPro"/>
</dbReference>
<comment type="subcellular location">
    <subcellularLocation>
        <location evidence="10">Cytoplasm</location>
    </subcellularLocation>
</comment>
<keyword evidence="8 10" id="KW-0411">Iron-sulfur</keyword>
<evidence type="ECO:0000256" key="10">
    <source>
        <dbReference type="RuleBase" id="RU364116"/>
    </source>
</evidence>
<evidence type="ECO:0000256" key="4">
    <source>
        <dbReference type="ARBA" id="ARBA00022617"/>
    </source>
</evidence>
<dbReference type="eggNOG" id="COG0635">
    <property type="taxonomic scope" value="Bacteria"/>
</dbReference>